<protein>
    <submittedName>
        <fullName evidence="9">G_PROTEIN_RECEP_F1_2 domain-containing protein</fullName>
    </submittedName>
</protein>
<feature type="transmembrane region" description="Helical" evidence="7">
    <location>
        <begin position="346"/>
        <end position="369"/>
    </location>
</feature>
<dbReference type="GO" id="GO:0016020">
    <property type="term" value="C:membrane"/>
    <property type="evidence" value="ECO:0000318"/>
    <property type="project" value="GO_Central"/>
</dbReference>
<sequence length="1466" mass="168007">CNTTCSGDFCYRAEKSIRYLSKSANETTEILGCFDYPLTQLKLGCRRNFEGVVLCVCKTDHCNGQESDTIVDLPLAQNCMDGLFFEMNPNMGIIIPCRSNFCISSRMAMFDIFAGTTQYFFPVGICVKIQSTVAFVTELCSCADAQNCSTPTKYPGASNLTLDTRQTNYITCTTSKYETGFEKCEGHVCYILQSISGTEYGCIVYDEQFDGMQLPIGAHQLLTSNIFICNDAKMCNMRSDLGVVFENLPVNIVYNDTSCHCLGPPTESLSNTPTANISLIIGITVPVAILVIIAVALIVFRIFKVRWPMPLAMKVDRRTTIMILALNLLVVIAILHSKMMQSKSPVYIFSFATIVNDLLMIFLHLFYFVPSCFLQDYLFPDSALELGRKVLDIFLMISWYYGTLSHIVIAIDRFVTVAFYRLSIFTRKVVVAITFVQIITSIALALMTQLIFPCCRLSFTYTMYTYTYVEIEGIPNYSNMFDLPLNSIASFTPLFAYSSVRISQPAKFYNYIALIMYRSSQNIGKKRTREYTFAIQFAIMAIIYTLVWVFVRVMPMILSGTDKLYLYGITTCLTLCNTATNAVVYLTNNKEMFIKEKIRRKWILLVMIPAIVACIVMLNVKFIIFPHILAEMFRLRQNSDGSLPQTTKWWADFPADIIYNFYLWNTTNPDEMIYEGAMPRVIEIGPYMYVSRERKENIRWSKDGREVIYRIHRQWVFKQSLSCPTCTENDLILTPNTAYAATTFLVLDNEMHPFISTILDVSTLVTGSAPLQMVKVGDLLFHSFYDPLISLQTFTFTKNFLKTMHNTLFGYQLPQYPHPGLLPLYNNTYDPEYRVRTGLGDISDIEKIISYGGKKSMEWFMGNAAQFQDCNGGGFNRQFLQHDDKLHIFNAFVARKFDLEFYEESYHDSIPTYTYRLMSDGYDANAEKNIGMRYANVEGIDYAPTWPKCPAEHSYNPNGTECARIECAKKENFCDNCCNGSHYGPTVFLPSGFYPLGVFPGRLGRVPFPLFFSLPHMLFVPSEVTSLYAGQHPDENRHQGIEWKVNPTLGIVVHGDVKSQLNLAFARSIITQSSQLANSISPIFWLHVEVKMHQEIIDLVKIGGLYVPQIINCSITALLVVAMLPNSLRMCDKALVPTQPRKCTVSRKKRKTKTDKIFQFYHKEAEFIRYESEILEGEGEFLIKLKGKSRKEWLSADKCKKFAPEAVHLYFKNKRDTRQKFVKGYMDKLTHISSLDDIICDGIEDETDTHFKLRIEGPTEDFMFELDHPEWGKHISPRFEIIREGDAMYVWAEHLQAEYHFNRYVRWVNTLKMNSPAEEDDEIDFETFRDTKKFVIMETGQLYRFACSSKALPALTQYVYTYEAVCERIRQELAQVKNVNSLKLCILWFSRVIMTMGTFILPMVSSLAQDDVTSKSVFRLYFRRKKGKMNVPIVIITLENHNMHSLRELTFLTCANSCLILSQTAS</sequence>
<evidence type="ECO:0000256" key="1">
    <source>
        <dbReference type="ARBA" id="ARBA00004370"/>
    </source>
</evidence>
<dbReference type="Pfam" id="PF10328">
    <property type="entry name" value="7TM_GPCR_Srx"/>
    <property type="match status" value="1"/>
</dbReference>
<keyword evidence="4 7" id="KW-1133">Transmembrane helix</keyword>
<evidence type="ECO:0000256" key="6">
    <source>
        <dbReference type="ARBA" id="ARBA00023180"/>
    </source>
</evidence>
<reference evidence="9" key="2">
    <citation type="submission" date="2022-06" db="UniProtKB">
        <authorList>
            <consortium name="EnsemblMetazoa"/>
        </authorList>
    </citation>
    <scope>IDENTIFICATION</scope>
    <source>
        <strain evidence="9">PS312</strain>
    </source>
</reference>
<evidence type="ECO:0000256" key="7">
    <source>
        <dbReference type="SAM" id="Phobius"/>
    </source>
</evidence>
<keyword evidence="6" id="KW-0325">Glycoprotein</keyword>
<evidence type="ECO:0000256" key="2">
    <source>
        <dbReference type="ARBA" id="ARBA00010532"/>
    </source>
</evidence>
<accession>A0A8R1YMT7</accession>
<feature type="transmembrane region" description="Helical" evidence="7">
    <location>
        <begin position="564"/>
        <end position="586"/>
    </location>
</feature>
<keyword evidence="10" id="KW-1185">Reference proteome</keyword>
<dbReference type="PANTHER" id="PTHR11923:SF55">
    <property type="entry name" value="SCAVENGER RECEPTOR (CD36 FAMILY) RELATED"/>
    <property type="match status" value="1"/>
</dbReference>
<evidence type="ECO:0000313" key="9">
    <source>
        <dbReference type="EnsemblMetazoa" id="PPA21536.1"/>
    </source>
</evidence>
<reference evidence="10" key="1">
    <citation type="journal article" date="2008" name="Nat. Genet.">
        <title>The Pristionchus pacificus genome provides a unique perspective on nematode lifestyle and parasitism.</title>
        <authorList>
            <person name="Dieterich C."/>
            <person name="Clifton S.W."/>
            <person name="Schuster L.N."/>
            <person name="Chinwalla A."/>
            <person name="Delehaunty K."/>
            <person name="Dinkelacker I."/>
            <person name="Fulton L."/>
            <person name="Fulton R."/>
            <person name="Godfrey J."/>
            <person name="Minx P."/>
            <person name="Mitreva M."/>
            <person name="Roeseler W."/>
            <person name="Tian H."/>
            <person name="Witte H."/>
            <person name="Yang S.P."/>
            <person name="Wilson R.K."/>
            <person name="Sommer R.J."/>
        </authorList>
    </citation>
    <scope>NUCLEOTIDE SEQUENCE [LARGE SCALE GENOMIC DNA]</scope>
    <source>
        <strain evidence="10">PS312</strain>
    </source>
</reference>
<keyword evidence="5 7" id="KW-0472">Membrane</keyword>
<evidence type="ECO:0000256" key="3">
    <source>
        <dbReference type="ARBA" id="ARBA00022692"/>
    </source>
</evidence>
<name>A0A8R1YMT7_PRIPA</name>
<evidence type="ECO:0000313" key="10">
    <source>
        <dbReference type="Proteomes" id="UP000005239"/>
    </source>
</evidence>
<dbReference type="SUPFAM" id="SSF81321">
    <property type="entry name" value="Family A G protein-coupled receptor-like"/>
    <property type="match status" value="1"/>
</dbReference>
<dbReference type="InterPro" id="IPR017452">
    <property type="entry name" value="GPCR_Rhodpsn_7TM"/>
</dbReference>
<dbReference type="CDD" id="cd00637">
    <property type="entry name" value="7tm_classA_rhodopsin-like"/>
    <property type="match status" value="1"/>
</dbReference>
<feature type="transmembrane region" description="Helical" evidence="7">
    <location>
        <begin position="390"/>
        <end position="409"/>
    </location>
</feature>
<dbReference type="EnsemblMetazoa" id="PPA21536.1">
    <property type="protein sequence ID" value="PPA21536.1"/>
    <property type="gene ID" value="WBGene00111090"/>
</dbReference>
<dbReference type="GO" id="GO:0005044">
    <property type="term" value="F:scavenger receptor activity"/>
    <property type="evidence" value="ECO:0000318"/>
    <property type="project" value="GO_Central"/>
</dbReference>
<keyword evidence="3 7" id="KW-0812">Transmembrane</keyword>
<proteinExistence type="inferred from homology"/>
<gene>
    <name evidence="9" type="primary">WBGene00111090</name>
</gene>
<feature type="transmembrane region" description="Helical" evidence="7">
    <location>
        <begin position="321"/>
        <end position="340"/>
    </location>
</feature>
<dbReference type="Pfam" id="PF01130">
    <property type="entry name" value="CD36"/>
    <property type="match status" value="1"/>
</dbReference>
<evidence type="ECO:0000256" key="4">
    <source>
        <dbReference type="ARBA" id="ARBA00022989"/>
    </source>
</evidence>
<evidence type="ECO:0000259" key="8">
    <source>
        <dbReference type="PROSITE" id="PS50262"/>
    </source>
</evidence>
<feature type="transmembrane region" description="Helical" evidence="7">
    <location>
        <begin position="533"/>
        <end position="558"/>
    </location>
</feature>
<dbReference type="Gene3D" id="1.20.1070.10">
    <property type="entry name" value="Rhodopsin 7-helix transmembrane proteins"/>
    <property type="match status" value="1"/>
</dbReference>
<dbReference type="PANTHER" id="PTHR11923">
    <property type="entry name" value="SCAVENGER RECEPTOR CLASS B TYPE-1 SR-B1"/>
    <property type="match status" value="1"/>
</dbReference>
<comment type="similarity">
    <text evidence="2">Belongs to the CD36 family.</text>
</comment>
<dbReference type="InterPro" id="IPR002159">
    <property type="entry name" value="CD36_fam"/>
</dbReference>
<feature type="domain" description="G-protein coupled receptors family 1 profile" evidence="8">
    <location>
        <begin position="326"/>
        <end position="585"/>
    </location>
</feature>
<dbReference type="PROSITE" id="PS50262">
    <property type="entry name" value="G_PROTEIN_RECEP_F1_2"/>
    <property type="match status" value="1"/>
</dbReference>
<feature type="transmembrane region" description="Helical" evidence="7">
    <location>
        <begin position="277"/>
        <end position="300"/>
    </location>
</feature>
<dbReference type="PRINTS" id="PR01609">
    <property type="entry name" value="CD36FAMILY"/>
</dbReference>
<comment type="subcellular location">
    <subcellularLocation>
        <location evidence="1">Membrane</location>
    </subcellularLocation>
</comment>
<dbReference type="InterPro" id="IPR019430">
    <property type="entry name" value="7TM_GPCR_serpentine_rcpt_Srx"/>
</dbReference>
<organism evidence="9 10">
    <name type="scientific">Pristionchus pacificus</name>
    <name type="common">Parasitic nematode worm</name>
    <dbReference type="NCBI Taxonomy" id="54126"/>
    <lineage>
        <taxon>Eukaryota</taxon>
        <taxon>Metazoa</taxon>
        <taxon>Ecdysozoa</taxon>
        <taxon>Nematoda</taxon>
        <taxon>Chromadorea</taxon>
        <taxon>Rhabditida</taxon>
        <taxon>Rhabditina</taxon>
        <taxon>Diplogasteromorpha</taxon>
        <taxon>Diplogasteroidea</taxon>
        <taxon>Neodiplogasteridae</taxon>
        <taxon>Pristionchus</taxon>
    </lineage>
</organism>
<feature type="transmembrane region" description="Helical" evidence="7">
    <location>
        <begin position="429"/>
        <end position="452"/>
    </location>
</feature>
<dbReference type="Proteomes" id="UP000005239">
    <property type="component" value="Unassembled WGS sequence"/>
</dbReference>
<feature type="transmembrane region" description="Helical" evidence="7">
    <location>
        <begin position="602"/>
        <end position="629"/>
    </location>
</feature>
<evidence type="ECO:0000256" key="5">
    <source>
        <dbReference type="ARBA" id="ARBA00023136"/>
    </source>
</evidence>